<keyword evidence="2" id="KW-1185">Reference proteome</keyword>
<reference evidence="1 2" key="1">
    <citation type="journal article" date="2019" name="Genome Biol. Evol.">
        <title>Insights into the evolution of the New World diploid cottons (Gossypium, subgenus Houzingenia) based on genome sequencing.</title>
        <authorList>
            <person name="Grover C.E."/>
            <person name="Arick M.A. 2nd"/>
            <person name="Thrash A."/>
            <person name="Conover J.L."/>
            <person name="Sanders W.S."/>
            <person name="Peterson D.G."/>
            <person name="Frelichowski J.E."/>
            <person name="Scheffler J.A."/>
            <person name="Scheffler B.E."/>
            <person name="Wendel J.F."/>
        </authorList>
    </citation>
    <scope>NUCLEOTIDE SEQUENCE [LARGE SCALE GENOMIC DNA]</scope>
    <source>
        <strain evidence="1">185</strain>
        <tissue evidence="1">Leaf</tissue>
    </source>
</reference>
<evidence type="ECO:0000313" key="2">
    <source>
        <dbReference type="Proteomes" id="UP000593577"/>
    </source>
</evidence>
<dbReference type="EMBL" id="JABFAA010000005">
    <property type="protein sequence ID" value="MBA0683091.1"/>
    <property type="molecule type" value="Genomic_DNA"/>
</dbReference>
<accession>A0A7J8X749</accession>
<dbReference type="Proteomes" id="UP000593577">
    <property type="component" value="Unassembled WGS sequence"/>
</dbReference>
<gene>
    <name evidence="1" type="ORF">Goari_024767</name>
</gene>
<organism evidence="1 2">
    <name type="scientific">Gossypium aridum</name>
    <name type="common">American cotton</name>
    <name type="synonym">Erioxylum aridum</name>
    <dbReference type="NCBI Taxonomy" id="34290"/>
    <lineage>
        <taxon>Eukaryota</taxon>
        <taxon>Viridiplantae</taxon>
        <taxon>Streptophyta</taxon>
        <taxon>Embryophyta</taxon>
        <taxon>Tracheophyta</taxon>
        <taxon>Spermatophyta</taxon>
        <taxon>Magnoliopsida</taxon>
        <taxon>eudicotyledons</taxon>
        <taxon>Gunneridae</taxon>
        <taxon>Pentapetalae</taxon>
        <taxon>rosids</taxon>
        <taxon>malvids</taxon>
        <taxon>Malvales</taxon>
        <taxon>Malvaceae</taxon>
        <taxon>Malvoideae</taxon>
        <taxon>Gossypium</taxon>
    </lineage>
</organism>
<evidence type="ECO:0000313" key="1">
    <source>
        <dbReference type="EMBL" id="MBA0683091.1"/>
    </source>
</evidence>
<comment type="caution">
    <text evidence="1">The sequence shown here is derived from an EMBL/GenBank/DDBJ whole genome shotgun (WGS) entry which is preliminary data.</text>
</comment>
<proteinExistence type="predicted"/>
<dbReference type="AlphaFoldDB" id="A0A7J8X749"/>
<name>A0A7J8X749_GOSAI</name>
<sequence>MESFVEEVLLGSLVRAGMSCL</sequence>
<protein>
    <submittedName>
        <fullName evidence="1">Uncharacterized protein</fullName>
    </submittedName>
</protein>